<name>A0A0F9J392_9ZZZZ</name>
<accession>A0A0F9J392</accession>
<dbReference type="AlphaFoldDB" id="A0A0F9J392"/>
<reference evidence="1" key="1">
    <citation type="journal article" date="2015" name="Nature">
        <title>Complex archaea that bridge the gap between prokaryotes and eukaryotes.</title>
        <authorList>
            <person name="Spang A."/>
            <person name="Saw J.H."/>
            <person name="Jorgensen S.L."/>
            <person name="Zaremba-Niedzwiedzka K."/>
            <person name="Martijn J."/>
            <person name="Lind A.E."/>
            <person name="van Eijk R."/>
            <person name="Schleper C."/>
            <person name="Guy L."/>
            <person name="Ettema T.J."/>
        </authorList>
    </citation>
    <scope>NUCLEOTIDE SEQUENCE</scope>
</reference>
<sequence length="94" mass="11168">MPKDKYRRVVDRKMKDFGEIDYGKKKIRVNPKKGDLLNTIIHEELHRTKPSKNEKSITKETKKKESNLTVGAAIQWLNKYRGKRPRRVSEVVYQ</sequence>
<dbReference type="EMBL" id="LAZR01010983">
    <property type="protein sequence ID" value="KKM64023.1"/>
    <property type="molecule type" value="Genomic_DNA"/>
</dbReference>
<proteinExistence type="predicted"/>
<organism evidence="1">
    <name type="scientific">marine sediment metagenome</name>
    <dbReference type="NCBI Taxonomy" id="412755"/>
    <lineage>
        <taxon>unclassified sequences</taxon>
        <taxon>metagenomes</taxon>
        <taxon>ecological metagenomes</taxon>
    </lineage>
</organism>
<gene>
    <name evidence="1" type="ORF">LCGC14_1505580</name>
</gene>
<evidence type="ECO:0000313" key="1">
    <source>
        <dbReference type="EMBL" id="KKM64023.1"/>
    </source>
</evidence>
<protein>
    <submittedName>
        <fullName evidence="1">Uncharacterized protein</fullName>
    </submittedName>
</protein>
<comment type="caution">
    <text evidence="1">The sequence shown here is derived from an EMBL/GenBank/DDBJ whole genome shotgun (WGS) entry which is preliminary data.</text>
</comment>